<dbReference type="RefSeq" id="WP_106565169.1">
    <property type="nucleotide sequence ID" value="NZ_PYAU01000001.1"/>
</dbReference>
<evidence type="ECO:0000313" key="2">
    <source>
        <dbReference type="EMBL" id="RUQ86021.1"/>
    </source>
</evidence>
<proteinExistence type="predicted"/>
<protein>
    <submittedName>
        <fullName evidence="1 2">Antitoxin</fullName>
    </submittedName>
</protein>
<dbReference type="OrthoDB" id="3267972at2"/>
<evidence type="ECO:0000313" key="3">
    <source>
        <dbReference type="Proteomes" id="UP000241203"/>
    </source>
</evidence>
<sequence length="69" mass="7222">MGIDDISKKAQEFLKDERVTKALKSEQAEGASDKILDGIAAAADKATGGKFAGQIDDAKKAADKKIGNE</sequence>
<dbReference type="Proteomes" id="UP000268291">
    <property type="component" value="Unassembled WGS sequence"/>
</dbReference>
<dbReference type="AlphaFoldDB" id="A0A2P8H034"/>
<name>A0A2P8H034_9MICO</name>
<keyword evidence="4" id="KW-1185">Reference proteome</keyword>
<accession>A0A2P8H034</accession>
<organism evidence="1 3">
    <name type="scientific">Labedella gwakjiensis</name>
    <dbReference type="NCBI Taxonomy" id="390269"/>
    <lineage>
        <taxon>Bacteria</taxon>
        <taxon>Bacillati</taxon>
        <taxon>Actinomycetota</taxon>
        <taxon>Actinomycetes</taxon>
        <taxon>Micrococcales</taxon>
        <taxon>Microbacteriaceae</taxon>
        <taxon>Labedella</taxon>
    </lineage>
</organism>
<evidence type="ECO:0000313" key="4">
    <source>
        <dbReference type="Proteomes" id="UP000268291"/>
    </source>
</evidence>
<comment type="caution">
    <text evidence="1">The sequence shown here is derived from an EMBL/GenBank/DDBJ whole genome shotgun (WGS) entry which is preliminary data.</text>
</comment>
<dbReference type="EMBL" id="PYAU01000001">
    <property type="protein sequence ID" value="PSL39584.1"/>
    <property type="molecule type" value="Genomic_DNA"/>
</dbReference>
<reference evidence="1 3" key="1">
    <citation type="submission" date="2018-03" db="EMBL/GenBank/DDBJ databases">
        <title>Genomic Encyclopedia of Archaeal and Bacterial Type Strains, Phase II (KMG-II): from individual species to whole genera.</title>
        <authorList>
            <person name="Goeker M."/>
        </authorList>
    </citation>
    <scope>NUCLEOTIDE SEQUENCE [LARGE SCALE GENOMIC DNA]</scope>
    <source>
        <strain evidence="1 3">DSM 21548</strain>
    </source>
</reference>
<dbReference type="EMBL" id="RZGY01000001">
    <property type="protein sequence ID" value="RUQ86021.1"/>
    <property type="molecule type" value="Genomic_DNA"/>
</dbReference>
<evidence type="ECO:0000313" key="1">
    <source>
        <dbReference type="EMBL" id="PSL39584.1"/>
    </source>
</evidence>
<reference evidence="2 4" key="2">
    <citation type="submission" date="2018-12" db="EMBL/GenBank/DDBJ databases">
        <authorList>
            <person name="hu s."/>
            <person name="Xu Y."/>
            <person name="Xu B."/>
            <person name="Li F."/>
        </authorList>
    </citation>
    <scope>NUCLEOTIDE SEQUENCE [LARGE SCALE GENOMIC DNA]</scope>
    <source>
        <strain evidence="2 4">KSW2-17</strain>
    </source>
</reference>
<dbReference type="Proteomes" id="UP000241203">
    <property type="component" value="Unassembled WGS sequence"/>
</dbReference>
<gene>
    <name evidence="1" type="ORF">CLV49_3226</name>
    <name evidence="2" type="ORF">ELQ93_03125</name>
</gene>